<organism evidence="2 3">
    <name type="scientific">Parachlamydia acanthamoebae</name>
    <dbReference type="NCBI Taxonomy" id="83552"/>
    <lineage>
        <taxon>Bacteria</taxon>
        <taxon>Pseudomonadati</taxon>
        <taxon>Chlamydiota</taxon>
        <taxon>Chlamydiia</taxon>
        <taxon>Parachlamydiales</taxon>
        <taxon>Parachlamydiaceae</taxon>
        <taxon>Parachlamydia</taxon>
    </lineage>
</organism>
<evidence type="ECO:0000313" key="2">
    <source>
        <dbReference type="EMBL" id="KIA76203.1"/>
    </source>
</evidence>
<sequence>MIEKKHKNDEQIYINSYIVVGCVFIACAPLVGVIGLAAPIAAPFCYTTATAIASTGMGMIMNGLCDDNNKNRKNLFFLCVDKFNKAGTKEEAKRIYISPSQFSSTPEGVFVDIEEMPYLISIDSLSYDDLDFTIMINDSEYQ</sequence>
<proteinExistence type="predicted"/>
<accession>A0A0C1E7U7</accession>
<dbReference type="EMBL" id="JSAM01000127">
    <property type="protein sequence ID" value="KIA76203.1"/>
    <property type="molecule type" value="Genomic_DNA"/>
</dbReference>
<evidence type="ECO:0000313" key="3">
    <source>
        <dbReference type="Proteomes" id="UP000031307"/>
    </source>
</evidence>
<keyword evidence="1" id="KW-0472">Membrane</keyword>
<comment type="caution">
    <text evidence="2">The sequence shown here is derived from an EMBL/GenBank/DDBJ whole genome shotgun (WGS) entry which is preliminary data.</text>
</comment>
<gene>
    <name evidence="2" type="ORF">DB43_AQ00090</name>
</gene>
<dbReference type="RefSeq" id="WP_013924284.1">
    <property type="nucleotide sequence ID" value="NZ_JSAM01000127.1"/>
</dbReference>
<reference evidence="2 3" key="1">
    <citation type="journal article" date="2014" name="Mol. Biol. Evol.">
        <title>Massive expansion of Ubiquitination-related gene families within the Chlamydiae.</title>
        <authorList>
            <person name="Domman D."/>
            <person name="Collingro A."/>
            <person name="Lagkouvardos I."/>
            <person name="Gehre L."/>
            <person name="Weinmaier T."/>
            <person name="Rattei T."/>
            <person name="Subtil A."/>
            <person name="Horn M."/>
        </authorList>
    </citation>
    <scope>NUCLEOTIDE SEQUENCE [LARGE SCALE GENOMIC DNA]</scope>
    <source>
        <strain evidence="2 3">OEW1</strain>
    </source>
</reference>
<feature type="transmembrane region" description="Helical" evidence="1">
    <location>
        <begin position="12"/>
        <end position="34"/>
    </location>
</feature>
<feature type="transmembrane region" description="Helical" evidence="1">
    <location>
        <begin position="40"/>
        <end position="65"/>
    </location>
</feature>
<dbReference type="AlphaFoldDB" id="A0A0C1E7U7"/>
<keyword evidence="1" id="KW-1133">Transmembrane helix</keyword>
<keyword evidence="1" id="KW-0812">Transmembrane</keyword>
<dbReference type="Proteomes" id="UP000031307">
    <property type="component" value="Unassembled WGS sequence"/>
</dbReference>
<evidence type="ECO:0000256" key="1">
    <source>
        <dbReference type="SAM" id="Phobius"/>
    </source>
</evidence>
<name>A0A0C1E7U7_9BACT</name>
<protein>
    <submittedName>
        <fullName evidence="2">Uncharacterized protein</fullName>
    </submittedName>
</protein>
<dbReference type="PROSITE" id="PS51257">
    <property type="entry name" value="PROKAR_LIPOPROTEIN"/>
    <property type="match status" value="1"/>
</dbReference>